<accession>A0A7J7LSM0</accession>
<protein>
    <submittedName>
        <fullName evidence="1">Uncharacterized protein</fullName>
    </submittedName>
</protein>
<gene>
    <name evidence="1" type="ORF">GIB67_037610</name>
</gene>
<evidence type="ECO:0000313" key="1">
    <source>
        <dbReference type="EMBL" id="KAF6145577.1"/>
    </source>
</evidence>
<organism evidence="1 2">
    <name type="scientific">Kingdonia uniflora</name>
    <dbReference type="NCBI Taxonomy" id="39325"/>
    <lineage>
        <taxon>Eukaryota</taxon>
        <taxon>Viridiplantae</taxon>
        <taxon>Streptophyta</taxon>
        <taxon>Embryophyta</taxon>
        <taxon>Tracheophyta</taxon>
        <taxon>Spermatophyta</taxon>
        <taxon>Magnoliopsida</taxon>
        <taxon>Ranunculales</taxon>
        <taxon>Circaeasteraceae</taxon>
        <taxon>Kingdonia</taxon>
    </lineage>
</organism>
<dbReference type="Proteomes" id="UP000541444">
    <property type="component" value="Unassembled WGS sequence"/>
</dbReference>
<feature type="non-terminal residue" evidence="1">
    <location>
        <position position="66"/>
    </location>
</feature>
<reference evidence="1 2" key="1">
    <citation type="journal article" date="2020" name="IScience">
        <title>Genome Sequencing of the Endangered Kingdonia uniflora (Circaeasteraceae, Ranunculales) Reveals Potential Mechanisms of Evolutionary Specialization.</title>
        <authorList>
            <person name="Sun Y."/>
            <person name="Deng T."/>
            <person name="Zhang A."/>
            <person name="Moore M.J."/>
            <person name="Landis J.B."/>
            <person name="Lin N."/>
            <person name="Zhang H."/>
            <person name="Zhang X."/>
            <person name="Huang J."/>
            <person name="Zhang X."/>
            <person name="Sun H."/>
            <person name="Wang H."/>
        </authorList>
    </citation>
    <scope>NUCLEOTIDE SEQUENCE [LARGE SCALE GENOMIC DNA]</scope>
    <source>
        <strain evidence="1">TB1705</strain>
        <tissue evidence="1">Leaf</tissue>
    </source>
</reference>
<sequence length="66" mass="7614">MSEGVYQRIYDQILSSNPYFIQRENAQNITCVLCMLCYGTSTDTQEEYLRIGESTGILCLKEFCKT</sequence>
<keyword evidence="2" id="KW-1185">Reference proteome</keyword>
<dbReference type="PANTHER" id="PTHR47150">
    <property type="entry name" value="OS12G0169200 PROTEIN"/>
    <property type="match status" value="1"/>
</dbReference>
<comment type="caution">
    <text evidence="1">The sequence shown here is derived from an EMBL/GenBank/DDBJ whole genome shotgun (WGS) entry which is preliminary data.</text>
</comment>
<dbReference type="EMBL" id="JACGCM010002050">
    <property type="protein sequence ID" value="KAF6145577.1"/>
    <property type="molecule type" value="Genomic_DNA"/>
</dbReference>
<proteinExistence type="predicted"/>
<name>A0A7J7LSM0_9MAGN</name>
<evidence type="ECO:0000313" key="2">
    <source>
        <dbReference type="Proteomes" id="UP000541444"/>
    </source>
</evidence>
<dbReference type="OrthoDB" id="124998at2759"/>
<dbReference type="AlphaFoldDB" id="A0A7J7LSM0"/>
<dbReference type="PANTHER" id="PTHR47150:SF5">
    <property type="entry name" value="OS07G0546750 PROTEIN"/>
    <property type="match status" value="1"/>
</dbReference>